<keyword evidence="2" id="KW-1185">Reference proteome</keyword>
<dbReference type="AlphaFoldDB" id="A0A835HPC6"/>
<dbReference type="PANTHER" id="PTHR33526">
    <property type="entry name" value="OS07G0123800 PROTEIN"/>
    <property type="match status" value="1"/>
</dbReference>
<organism evidence="1 2">
    <name type="scientific">Coptis chinensis</name>
    <dbReference type="NCBI Taxonomy" id="261450"/>
    <lineage>
        <taxon>Eukaryota</taxon>
        <taxon>Viridiplantae</taxon>
        <taxon>Streptophyta</taxon>
        <taxon>Embryophyta</taxon>
        <taxon>Tracheophyta</taxon>
        <taxon>Spermatophyta</taxon>
        <taxon>Magnoliopsida</taxon>
        <taxon>Ranunculales</taxon>
        <taxon>Ranunculaceae</taxon>
        <taxon>Coptidoideae</taxon>
        <taxon>Coptis</taxon>
    </lineage>
</organism>
<dbReference type="PANTHER" id="PTHR33526:SF4">
    <property type="entry name" value="OS07G0123800 PROTEIN"/>
    <property type="match status" value="1"/>
</dbReference>
<protein>
    <submittedName>
        <fullName evidence="1">Uncharacterized protein</fullName>
    </submittedName>
</protein>
<name>A0A835HPC6_9MAGN</name>
<gene>
    <name evidence="1" type="ORF">IFM89_024769</name>
</gene>
<dbReference type="PIRSF" id="PIRSF031279">
    <property type="entry name" value="UCP031279"/>
    <property type="match status" value="1"/>
</dbReference>
<dbReference type="EMBL" id="JADFTS010000006">
    <property type="protein sequence ID" value="KAF9602012.1"/>
    <property type="molecule type" value="Genomic_DNA"/>
</dbReference>
<evidence type="ECO:0000313" key="2">
    <source>
        <dbReference type="Proteomes" id="UP000631114"/>
    </source>
</evidence>
<comment type="caution">
    <text evidence="1">The sequence shown here is derived from an EMBL/GenBank/DDBJ whole genome shotgun (WGS) entry which is preliminary data.</text>
</comment>
<evidence type="ECO:0000313" key="1">
    <source>
        <dbReference type="EMBL" id="KAF9602012.1"/>
    </source>
</evidence>
<dbReference type="InterPro" id="IPR016972">
    <property type="entry name" value="UCP031279"/>
</dbReference>
<accession>A0A835HPC6</accession>
<sequence length="140" mass="15999">MKNKVAKHESLLTRCVKPPFRILGRVRDFYVRSVTDCSGMISRASVMGGAFGPVNITPRSFSVSSLRSNNDEDLKELIRAAFQRGLREKLEMEIPQLQQLSKKSDMLPWSFTVGITEEKPELYPRSKSYVVLKKNGSKFW</sequence>
<dbReference type="OrthoDB" id="694638at2759"/>
<reference evidence="1 2" key="1">
    <citation type="submission" date="2020-10" db="EMBL/GenBank/DDBJ databases">
        <title>The Coptis chinensis genome and diversification of protoberbering-type alkaloids.</title>
        <authorList>
            <person name="Wang B."/>
            <person name="Shu S."/>
            <person name="Song C."/>
            <person name="Liu Y."/>
        </authorList>
    </citation>
    <scope>NUCLEOTIDE SEQUENCE [LARGE SCALE GENOMIC DNA]</scope>
    <source>
        <strain evidence="1">HL-2020</strain>
        <tissue evidence="1">Leaf</tissue>
    </source>
</reference>
<proteinExistence type="predicted"/>
<dbReference type="Proteomes" id="UP000631114">
    <property type="component" value="Unassembled WGS sequence"/>
</dbReference>